<evidence type="ECO:0000313" key="2">
    <source>
        <dbReference type="EMBL" id="ELT94878.1"/>
    </source>
</evidence>
<sequence>MASHPTQVFSNYNAPWTKFRDISNEKQSFLQCFEKHAADLDLQDTLTCLSIGAGCGESDAFLISQQMPRLLRYIAVEPDKGNVQELVPRILEAMPTGGNAEFYCASINDAIDNIQGPVDVVLLFEVMYYIADYSALFKRLKRLLTTGSKIIVSLVAGDIFMPVGIQHLKTWSDMADVQIIMRDLYPCPKFKEVTFNNQIDVSKVNVSSLKVIAASTNVDEHDVTAFKREVLINGFSVTNNRSSFFSHIYHDTYHGFSSRNSKKVSQSAPRMRNTDSFVSQTTKMSDHGDDEATSSDFPALVGQIISYAYTLR</sequence>
<dbReference type="Pfam" id="PF13489">
    <property type="entry name" value="Methyltransf_23"/>
    <property type="match status" value="1"/>
</dbReference>
<feature type="compositionally biased region" description="Polar residues" evidence="1">
    <location>
        <begin position="255"/>
        <end position="283"/>
    </location>
</feature>
<dbReference type="EMBL" id="KB309292">
    <property type="protein sequence ID" value="ELT94878.1"/>
    <property type="molecule type" value="Genomic_DNA"/>
</dbReference>
<reference evidence="3" key="3">
    <citation type="submission" date="2015-06" db="UniProtKB">
        <authorList>
            <consortium name="EnsemblMetazoa"/>
        </authorList>
    </citation>
    <scope>IDENTIFICATION</scope>
</reference>
<feature type="region of interest" description="Disordered" evidence="1">
    <location>
        <begin position="255"/>
        <end position="293"/>
    </location>
</feature>
<reference evidence="2 4" key="2">
    <citation type="journal article" date="2013" name="Nature">
        <title>Insights into bilaterian evolution from three spiralian genomes.</title>
        <authorList>
            <person name="Simakov O."/>
            <person name="Marletaz F."/>
            <person name="Cho S.J."/>
            <person name="Edsinger-Gonzales E."/>
            <person name="Havlak P."/>
            <person name="Hellsten U."/>
            <person name="Kuo D.H."/>
            <person name="Larsson T."/>
            <person name="Lv J."/>
            <person name="Arendt D."/>
            <person name="Savage R."/>
            <person name="Osoegawa K."/>
            <person name="de Jong P."/>
            <person name="Grimwood J."/>
            <person name="Chapman J.A."/>
            <person name="Shapiro H."/>
            <person name="Aerts A."/>
            <person name="Otillar R.P."/>
            <person name="Terry A.Y."/>
            <person name="Boore J.L."/>
            <person name="Grigoriev I.V."/>
            <person name="Lindberg D.R."/>
            <person name="Seaver E.C."/>
            <person name="Weisblat D.A."/>
            <person name="Putnam N.H."/>
            <person name="Rokhsar D.S."/>
        </authorList>
    </citation>
    <scope>NUCLEOTIDE SEQUENCE</scope>
    <source>
        <strain evidence="2 4">I ESC-2004</strain>
    </source>
</reference>
<proteinExistence type="predicted"/>
<dbReference type="HOGENOM" id="CLU_077491_0_0_1"/>
<accession>R7TM34</accession>
<organism evidence="2">
    <name type="scientific">Capitella teleta</name>
    <name type="common">Polychaete worm</name>
    <dbReference type="NCBI Taxonomy" id="283909"/>
    <lineage>
        <taxon>Eukaryota</taxon>
        <taxon>Metazoa</taxon>
        <taxon>Spiralia</taxon>
        <taxon>Lophotrochozoa</taxon>
        <taxon>Annelida</taxon>
        <taxon>Polychaeta</taxon>
        <taxon>Sedentaria</taxon>
        <taxon>Scolecida</taxon>
        <taxon>Capitellidae</taxon>
        <taxon>Capitella</taxon>
    </lineage>
</organism>
<protein>
    <submittedName>
        <fullName evidence="2 3">Uncharacterized protein</fullName>
    </submittedName>
</protein>
<dbReference type="AlphaFoldDB" id="R7TM34"/>
<evidence type="ECO:0000313" key="3">
    <source>
        <dbReference type="EnsemblMetazoa" id="CapteP205382"/>
    </source>
</evidence>
<dbReference type="EnsemblMetazoa" id="CapteT205382">
    <property type="protein sequence ID" value="CapteP205382"/>
    <property type="gene ID" value="CapteG205382"/>
</dbReference>
<gene>
    <name evidence="2" type="ORF">CAPTEDRAFT_205382</name>
</gene>
<dbReference type="Proteomes" id="UP000014760">
    <property type="component" value="Unassembled WGS sequence"/>
</dbReference>
<evidence type="ECO:0000256" key="1">
    <source>
        <dbReference type="SAM" id="MobiDB-lite"/>
    </source>
</evidence>
<dbReference type="CDD" id="cd02440">
    <property type="entry name" value="AdoMet_MTases"/>
    <property type="match status" value="1"/>
</dbReference>
<reference evidence="4" key="1">
    <citation type="submission" date="2012-12" db="EMBL/GenBank/DDBJ databases">
        <authorList>
            <person name="Hellsten U."/>
            <person name="Grimwood J."/>
            <person name="Chapman J.A."/>
            <person name="Shapiro H."/>
            <person name="Aerts A."/>
            <person name="Otillar R.P."/>
            <person name="Terry A.Y."/>
            <person name="Boore J.L."/>
            <person name="Simakov O."/>
            <person name="Marletaz F."/>
            <person name="Cho S.-J."/>
            <person name="Edsinger-Gonzales E."/>
            <person name="Havlak P."/>
            <person name="Kuo D.-H."/>
            <person name="Larsson T."/>
            <person name="Lv J."/>
            <person name="Arendt D."/>
            <person name="Savage R."/>
            <person name="Osoegawa K."/>
            <person name="de Jong P."/>
            <person name="Lindberg D.R."/>
            <person name="Seaver E.C."/>
            <person name="Weisblat D.A."/>
            <person name="Putnam N.H."/>
            <person name="Grigoriev I.V."/>
            <person name="Rokhsar D.S."/>
        </authorList>
    </citation>
    <scope>NUCLEOTIDE SEQUENCE</scope>
    <source>
        <strain evidence="4">I ESC-2004</strain>
    </source>
</reference>
<evidence type="ECO:0000313" key="4">
    <source>
        <dbReference type="Proteomes" id="UP000014760"/>
    </source>
</evidence>
<dbReference type="SUPFAM" id="SSF53335">
    <property type="entry name" value="S-adenosyl-L-methionine-dependent methyltransferases"/>
    <property type="match status" value="1"/>
</dbReference>
<dbReference type="InterPro" id="IPR029063">
    <property type="entry name" value="SAM-dependent_MTases_sf"/>
</dbReference>
<dbReference type="Gene3D" id="3.40.50.150">
    <property type="entry name" value="Vaccinia Virus protein VP39"/>
    <property type="match status" value="1"/>
</dbReference>
<keyword evidence="4" id="KW-1185">Reference proteome</keyword>
<dbReference type="EMBL" id="AMQN01002475">
    <property type="status" value="NOT_ANNOTATED_CDS"/>
    <property type="molecule type" value="Genomic_DNA"/>
</dbReference>
<name>R7TM34_CAPTE</name>